<feature type="transmembrane region" description="Helical" evidence="5">
    <location>
        <begin position="45"/>
        <end position="62"/>
    </location>
</feature>
<sequence>MPTVDNYYKHYKPSVPAAIAAGLIFAVLTTAHVTLMMKSNPRRKFTIAFVIGGSCEVLGFFTRAASHHHVDSLALYLVNVLLIVLSPILLAASVYMFLGRLISAADGEQYSPIKRKWMSKIFLLGDWACLQVQSSGVSWLGNAKSASSIQGARDVVLAGLALQVLFFIFFLSVAAIWQARIRSLPLWELCREAQLPLNRVLLSLYVIGGLMVARNTYRCAEYAQGDDGYLNSYEWPAYCFDAILMAAVMAIALFWYTIDLQPKDRQRALHLRTVSNVS</sequence>
<dbReference type="Pfam" id="PF04479">
    <property type="entry name" value="RTA1"/>
    <property type="match status" value="1"/>
</dbReference>
<name>A0AA39CKH8_9EURO</name>
<evidence type="ECO:0000313" key="6">
    <source>
        <dbReference type="EMBL" id="KAJ9611613.1"/>
    </source>
</evidence>
<evidence type="ECO:0008006" key="8">
    <source>
        <dbReference type="Google" id="ProtNLM"/>
    </source>
</evidence>
<dbReference type="GO" id="GO:0016020">
    <property type="term" value="C:membrane"/>
    <property type="evidence" value="ECO:0007669"/>
    <property type="project" value="UniProtKB-SubCell"/>
</dbReference>
<dbReference type="PANTHER" id="PTHR31465:SF35">
    <property type="entry name" value="RTA1 DOMAIN PROTEIN-RELATED"/>
    <property type="match status" value="1"/>
</dbReference>
<protein>
    <recommendedName>
        <fullName evidence="8">RTA1 domain protein</fullName>
    </recommendedName>
</protein>
<accession>A0AA39CKH8</accession>
<feature type="transmembrane region" description="Helical" evidence="5">
    <location>
        <begin position="74"/>
        <end position="98"/>
    </location>
</feature>
<evidence type="ECO:0000256" key="3">
    <source>
        <dbReference type="ARBA" id="ARBA00022989"/>
    </source>
</evidence>
<reference evidence="6" key="1">
    <citation type="submission" date="2022-10" db="EMBL/GenBank/DDBJ databases">
        <title>Culturing micro-colonial fungi from biological soil crusts in the Mojave desert and describing Neophaeococcomyces mojavensis, and introducing the new genera and species Taxawa tesnikishii.</title>
        <authorList>
            <person name="Kurbessoian T."/>
            <person name="Stajich J.E."/>
        </authorList>
    </citation>
    <scope>NUCLEOTIDE SEQUENCE</scope>
    <source>
        <strain evidence="6">TK_41</strain>
    </source>
</reference>
<dbReference type="PANTHER" id="PTHR31465">
    <property type="entry name" value="PROTEIN RTA1-RELATED"/>
    <property type="match status" value="1"/>
</dbReference>
<keyword evidence="2 5" id="KW-0812">Transmembrane</keyword>
<proteinExistence type="predicted"/>
<evidence type="ECO:0000256" key="5">
    <source>
        <dbReference type="SAM" id="Phobius"/>
    </source>
</evidence>
<feature type="transmembrane region" description="Helical" evidence="5">
    <location>
        <begin position="155"/>
        <end position="177"/>
    </location>
</feature>
<dbReference type="Proteomes" id="UP001172673">
    <property type="component" value="Unassembled WGS sequence"/>
</dbReference>
<comment type="caution">
    <text evidence="6">The sequence shown here is derived from an EMBL/GenBank/DDBJ whole genome shotgun (WGS) entry which is preliminary data.</text>
</comment>
<keyword evidence="3 5" id="KW-1133">Transmembrane helix</keyword>
<evidence type="ECO:0000256" key="1">
    <source>
        <dbReference type="ARBA" id="ARBA00004141"/>
    </source>
</evidence>
<feature type="transmembrane region" description="Helical" evidence="5">
    <location>
        <begin position="235"/>
        <end position="258"/>
    </location>
</feature>
<gene>
    <name evidence="6" type="ORF">H2200_004797</name>
</gene>
<comment type="subcellular location">
    <subcellularLocation>
        <location evidence="1">Membrane</location>
        <topology evidence="1">Multi-pass membrane protein</topology>
    </subcellularLocation>
</comment>
<evidence type="ECO:0000256" key="4">
    <source>
        <dbReference type="ARBA" id="ARBA00023136"/>
    </source>
</evidence>
<dbReference type="AlphaFoldDB" id="A0AA39CKH8"/>
<organism evidence="6 7">
    <name type="scientific">Cladophialophora chaetospira</name>
    <dbReference type="NCBI Taxonomy" id="386627"/>
    <lineage>
        <taxon>Eukaryota</taxon>
        <taxon>Fungi</taxon>
        <taxon>Dikarya</taxon>
        <taxon>Ascomycota</taxon>
        <taxon>Pezizomycotina</taxon>
        <taxon>Eurotiomycetes</taxon>
        <taxon>Chaetothyriomycetidae</taxon>
        <taxon>Chaetothyriales</taxon>
        <taxon>Herpotrichiellaceae</taxon>
        <taxon>Cladophialophora</taxon>
    </lineage>
</organism>
<keyword evidence="7" id="KW-1185">Reference proteome</keyword>
<keyword evidence="4 5" id="KW-0472">Membrane</keyword>
<evidence type="ECO:0000256" key="2">
    <source>
        <dbReference type="ARBA" id="ARBA00022692"/>
    </source>
</evidence>
<dbReference type="EMBL" id="JAPDRK010000006">
    <property type="protein sequence ID" value="KAJ9611613.1"/>
    <property type="molecule type" value="Genomic_DNA"/>
</dbReference>
<feature type="transmembrane region" description="Helical" evidence="5">
    <location>
        <begin position="15"/>
        <end position="33"/>
    </location>
</feature>
<evidence type="ECO:0000313" key="7">
    <source>
        <dbReference type="Proteomes" id="UP001172673"/>
    </source>
</evidence>
<feature type="transmembrane region" description="Helical" evidence="5">
    <location>
        <begin position="197"/>
        <end position="215"/>
    </location>
</feature>
<dbReference type="InterPro" id="IPR007568">
    <property type="entry name" value="RTA1"/>
</dbReference>